<dbReference type="eggNOG" id="COG1477">
    <property type="taxonomic scope" value="Bacteria"/>
</dbReference>
<dbReference type="Proteomes" id="UP000011866">
    <property type="component" value="Chromosome"/>
</dbReference>
<feature type="binding site" evidence="12">
    <location>
        <position position="136"/>
    </location>
    <ligand>
        <name>Mg(2+)</name>
        <dbReference type="ChEBI" id="CHEBI:18420"/>
    </ligand>
</feature>
<dbReference type="InterPro" id="IPR024932">
    <property type="entry name" value="ApbE"/>
</dbReference>
<evidence type="ECO:0000256" key="4">
    <source>
        <dbReference type="ARBA" id="ARBA00022630"/>
    </source>
</evidence>
<dbReference type="KEGG" id="tol:TOL_1299"/>
<dbReference type="PANTHER" id="PTHR30040">
    <property type="entry name" value="THIAMINE BIOSYNTHESIS LIPOPROTEIN APBE"/>
    <property type="match status" value="1"/>
</dbReference>
<proteinExistence type="inferred from homology"/>
<evidence type="ECO:0000256" key="8">
    <source>
        <dbReference type="ARBA" id="ARBA00022842"/>
    </source>
</evidence>
<evidence type="ECO:0000256" key="1">
    <source>
        <dbReference type="ARBA" id="ARBA00008282"/>
    </source>
</evidence>
<accession>M5DQM7</accession>
<protein>
    <recommendedName>
        <fullName evidence="3 11">FAD:protein FMN transferase</fullName>
        <ecNumber evidence="2 11">2.7.1.180</ecNumber>
    </recommendedName>
    <alternativeName>
        <fullName evidence="9 11">Flavin transferase</fullName>
    </alternativeName>
</protein>
<dbReference type="SUPFAM" id="SSF143631">
    <property type="entry name" value="ApbE-like"/>
    <property type="match status" value="1"/>
</dbReference>
<keyword evidence="7 11" id="KW-0274">FAD</keyword>
<dbReference type="PANTHER" id="PTHR30040:SF2">
    <property type="entry name" value="FAD:PROTEIN FMN TRANSFERASE"/>
    <property type="match status" value="1"/>
</dbReference>
<reference evidence="13 14" key="1">
    <citation type="journal article" date="2013" name="Genome Announc.">
        <title>Genome Sequence of Thalassolituus oleivorans MIL-1 (DSM 14913T).</title>
        <authorList>
            <person name="Golyshin P.N."/>
            <person name="Werner J."/>
            <person name="Chernikova T.N."/>
            <person name="Tran H."/>
            <person name="Ferrer M."/>
            <person name="Yakimov M.M."/>
            <person name="Teeling H."/>
            <person name="Golyshina O.V."/>
        </authorList>
    </citation>
    <scope>NUCLEOTIDE SEQUENCE [LARGE SCALE GENOMIC DNA]</scope>
    <source>
        <strain evidence="13 14">MIL-1</strain>
    </source>
</reference>
<dbReference type="EMBL" id="HF680312">
    <property type="protein sequence ID" value="CCU71726.1"/>
    <property type="molecule type" value="Genomic_DNA"/>
</dbReference>
<dbReference type="STRING" id="187493.CN03_11715"/>
<dbReference type="AlphaFoldDB" id="M5DQM7"/>
<comment type="cofactor">
    <cofactor evidence="12">
        <name>Mg(2+)</name>
        <dbReference type="ChEBI" id="CHEBI:18420"/>
    </cofactor>
    <cofactor evidence="12">
        <name>Mn(2+)</name>
        <dbReference type="ChEBI" id="CHEBI:29035"/>
    </cofactor>
    <text evidence="12">Magnesium. Can also use manganese.</text>
</comment>
<keyword evidence="14" id="KW-1185">Reference proteome</keyword>
<dbReference type="InterPro" id="IPR003374">
    <property type="entry name" value="ApbE-like_sf"/>
</dbReference>
<comment type="similarity">
    <text evidence="1 11">Belongs to the ApbE family.</text>
</comment>
<evidence type="ECO:0000256" key="3">
    <source>
        <dbReference type="ARBA" id="ARBA00016337"/>
    </source>
</evidence>
<dbReference type="EC" id="2.7.1.180" evidence="2 11"/>
<evidence type="ECO:0000313" key="14">
    <source>
        <dbReference type="Proteomes" id="UP000011866"/>
    </source>
</evidence>
<evidence type="ECO:0000256" key="10">
    <source>
        <dbReference type="ARBA" id="ARBA00048540"/>
    </source>
</evidence>
<sequence length="288" mass="31566">MASPCEVMLPYIDSNKDDVQRVAQAAEEDVRRIETKYSRFRPDSILSKINSSDGQKTTIDAETHYLLNYASVAFELSDGLFDITAGVLSKLWDFRNGIIPSPETIRTNLAYVGFQHIRFNSNSIILPAGMSLDFGGIGKEYAVDCAAAICKSAGITHGIIDLGGDLHVIGPQPDNRPWKVGVRNPRAPENAIAELAITQGGLSTSGDYERYFEHSGKRYCHLLLPKTGMPVSYWASVSVVAPSCLLAGTLSTIAMLKQSDARMWLDEQEIQYLGIHPDLTIIERNTGG</sequence>
<gene>
    <name evidence="13" type="ORF">TOL_1299</name>
</gene>
<keyword evidence="4 11" id="KW-0285">Flavoprotein</keyword>
<dbReference type="GO" id="GO:0016740">
    <property type="term" value="F:transferase activity"/>
    <property type="evidence" value="ECO:0007669"/>
    <property type="project" value="UniProtKB-UniRule"/>
</dbReference>
<dbReference type="PIRSF" id="PIRSF006268">
    <property type="entry name" value="ApbE"/>
    <property type="match status" value="1"/>
</dbReference>
<evidence type="ECO:0000313" key="13">
    <source>
        <dbReference type="EMBL" id="CCU71726.1"/>
    </source>
</evidence>
<keyword evidence="6 11" id="KW-0479">Metal-binding</keyword>
<dbReference type="GO" id="GO:0046872">
    <property type="term" value="F:metal ion binding"/>
    <property type="evidence" value="ECO:0007669"/>
    <property type="project" value="UniProtKB-UniRule"/>
</dbReference>
<dbReference type="Pfam" id="PF02424">
    <property type="entry name" value="ApbE"/>
    <property type="match status" value="1"/>
</dbReference>
<keyword evidence="5 11" id="KW-0808">Transferase</keyword>
<name>M5DQM7_9GAMM</name>
<keyword evidence="8 11" id="KW-0460">Magnesium</keyword>
<dbReference type="Gene3D" id="3.10.520.10">
    <property type="entry name" value="ApbE-like domains"/>
    <property type="match status" value="1"/>
</dbReference>
<evidence type="ECO:0000256" key="6">
    <source>
        <dbReference type="ARBA" id="ARBA00022723"/>
    </source>
</evidence>
<evidence type="ECO:0000256" key="5">
    <source>
        <dbReference type="ARBA" id="ARBA00022679"/>
    </source>
</evidence>
<evidence type="ECO:0000256" key="11">
    <source>
        <dbReference type="PIRNR" id="PIRNR006268"/>
    </source>
</evidence>
<dbReference type="HOGENOM" id="CLU_044403_2_1_6"/>
<dbReference type="PATRIC" id="fig|1298593.3.peg.1247"/>
<evidence type="ECO:0000256" key="2">
    <source>
        <dbReference type="ARBA" id="ARBA00011955"/>
    </source>
</evidence>
<organism evidence="13 14">
    <name type="scientific">Thalassolituus oleivorans MIL-1</name>
    <dbReference type="NCBI Taxonomy" id="1298593"/>
    <lineage>
        <taxon>Bacteria</taxon>
        <taxon>Pseudomonadati</taxon>
        <taxon>Pseudomonadota</taxon>
        <taxon>Gammaproteobacteria</taxon>
        <taxon>Oceanospirillales</taxon>
        <taxon>Oceanospirillaceae</taxon>
        <taxon>Thalassolituus</taxon>
    </lineage>
</organism>
<comment type="catalytic activity">
    <reaction evidence="10 11">
        <text>L-threonyl-[protein] + FAD = FMN-L-threonyl-[protein] + AMP + H(+)</text>
        <dbReference type="Rhea" id="RHEA:36847"/>
        <dbReference type="Rhea" id="RHEA-COMP:11060"/>
        <dbReference type="Rhea" id="RHEA-COMP:11061"/>
        <dbReference type="ChEBI" id="CHEBI:15378"/>
        <dbReference type="ChEBI" id="CHEBI:30013"/>
        <dbReference type="ChEBI" id="CHEBI:57692"/>
        <dbReference type="ChEBI" id="CHEBI:74257"/>
        <dbReference type="ChEBI" id="CHEBI:456215"/>
        <dbReference type="EC" id="2.7.1.180"/>
    </reaction>
</comment>
<evidence type="ECO:0000256" key="9">
    <source>
        <dbReference type="ARBA" id="ARBA00031306"/>
    </source>
</evidence>
<feature type="binding site" evidence="12">
    <location>
        <position position="252"/>
    </location>
    <ligand>
        <name>Mg(2+)</name>
        <dbReference type="ChEBI" id="CHEBI:18420"/>
    </ligand>
</feature>
<evidence type="ECO:0000256" key="12">
    <source>
        <dbReference type="PIRSR" id="PIRSR006268-2"/>
    </source>
</evidence>
<evidence type="ECO:0000256" key="7">
    <source>
        <dbReference type="ARBA" id="ARBA00022827"/>
    </source>
</evidence>
<dbReference type="RefSeq" id="WP_015486461.1">
    <property type="nucleotide sequence ID" value="NC_020888.1"/>
</dbReference>
<dbReference type="GeneID" id="79176204"/>